<dbReference type="AlphaFoldDB" id="A0A5C4S4K6"/>
<dbReference type="Gene3D" id="1.10.287.660">
    <property type="entry name" value="Helix hairpin bin"/>
    <property type="match status" value="1"/>
</dbReference>
<comment type="caution">
    <text evidence="3">The sequence shown here is derived from an EMBL/GenBank/DDBJ whole genome shotgun (WGS) entry which is preliminary data.</text>
</comment>
<accession>A0A5C4S4K6</accession>
<evidence type="ECO:0008006" key="5">
    <source>
        <dbReference type="Google" id="ProtNLM"/>
    </source>
</evidence>
<dbReference type="OrthoDB" id="598489at2"/>
<keyword evidence="1" id="KW-0535">Nitrogen fixation</keyword>
<name>A0A5C4S4K6_CHLTI</name>
<evidence type="ECO:0000313" key="4">
    <source>
        <dbReference type="Proteomes" id="UP000308271"/>
    </source>
</evidence>
<dbReference type="RefSeq" id="WP_139457371.1">
    <property type="nucleotide sequence ID" value="NZ_VDCH01000021.1"/>
</dbReference>
<dbReference type="Proteomes" id="UP000308271">
    <property type="component" value="Unassembled WGS sequence"/>
</dbReference>
<keyword evidence="4" id="KW-1185">Reference proteome</keyword>
<proteinExistence type="inferred from homology"/>
<evidence type="ECO:0000256" key="1">
    <source>
        <dbReference type="ARBA" id="ARBA00023231"/>
    </source>
</evidence>
<gene>
    <name evidence="3" type="ORF">FGF66_09295</name>
</gene>
<protein>
    <recommendedName>
        <fullName evidence="5">Histidine kinase</fullName>
    </recommendedName>
</protein>
<sequence>MSEEAKDLKKELAKRKRMAIDIASEIHDIVEDTLWVDYEKMPGLAEKLLAAVQEANRFKADNGLQ</sequence>
<comment type="similarity">
    <text evidence="2">Belongs to the UPF0437 family.</text>
</comment>
<evidence type="ECO:0000313" key="3">
    <source>
        <dbReference type="EMBL" id="TNJ38354.1"/>
    </source>
</evidence>
<dbReference type="InterPro" id="IPR007774">
    <property type="entry name" value="Put_N_fixation"/>
</dbReference>
<dbReference type="InterPro" id="IPR029012">
    <property type="entry name" value="Helix_hairpin_bin_sf"/>
</dbReference>
<organism evidence="3 4">
    <name type="scientific">Chlorobaculum thiosulfatiphilum</name>
    <name type="common">Chlorobium limicola f.sp. thiosulfatophilum</name>
    <dbReference type="NCBI Taxonomy" id="115852"/>
    <lineage>
        <taxon>Bacteria</taxon>
        <taxon>Pseudomonadati</taxon>
        <taxon>Chlorobiota</taxon>
        <taxon>Chlorobiia</taxon>
        <taxon>Chlorobiales</taxon>
        <taxon>Chlorobiaceae</taxon>
        <taxon>Chlorobaculum</taxon>
    </lineage>
</organism>
<dbReference type="EMBL" id="VDCH01000021">
    <property type="protein sequence ID" value="TNJ38354.1"/>
    <property type="molecule type" value="Genomic_DNA"/>
</dbReference>
<reference evidence="3 4" key="1">
    <citation type="submission" date="2019-05" db="EMBL/GenBank/DDBJ databases">
        <title>Draft Whole-Genome sequence of the green sulfur bacterium Chlorobaculum thiosulfatiphilum DSM 249.</title>
        <authorList>
            <person name="Meyer T.E."/>
            <person name="Kyndt J.A."/>
        </authorList>
    </citation>
    <scope>NUCLEOTIDE SEQUENCE [LARGE SCALE GENOMIC DNA]</scope>
    <source>
        <strain evidence="3 4">DSM 249</strain>
    </source>
</reference>
<evidence type="ECO:0000256" key="2">
    <source>
        <dbReference type="ARBA" id="ARBA00044954"/>
    </source>
</evidence>
<dbReference type="Pfam" id="PF05082">
    <property type="entry name" value="Rop-like"/>
    <property type="match status" value="1"/>
</dbReference>